<comment type="caution">
    <text evidence="4">The sequence shown here is derived from an EMBL/GenBank/DDBJ whole genome shotgun (WGS) entry which is preliminary data.</text>
</comment>
<dbReference type="PANTHER" id="PTHR43465:SF2">
    <property type="entry name" value="DUF1680 DOMAIN PROTEIN (AFU_ORTHOLOGUE AFUA_1G08910)"/>
    <property type="match status" value="1"/>
</dbReference>
<reference evidence="4 5" key="1">
    <citation type="submission" date="2014-09" db="EMBL/GenBank/DDBJ databases">
        <title>Genome sequence of Sinomonas sp. MUSC 117.</title>
        <authorList>
            <person name="Lee L.-H."/>
        </authorList>
    </citation>
    <scope>NUCLEOTIDE SEQUENCE [LARGE SCALE GENOMIC DNA]</scope>
    <source>
        <strain evidence="4 5">MUSC 117</strain>
    </source>
</reference>
<evidence type="ECO:0000259" key="3">
    <source>
        <dbReference type="Pfam" id="PF20737"/>
    </source>
</evidence>
<feature type="domain" description="Non-reducing end beta-L-arabinofuranosidase-like GH127 catalytic" evidence="1">
    <location>
        <begin position="30"/>
        <end position="423"/>
    </location>
</feature>
<dbReference type="InterPro" id="IPR049046">
    <property type="entry name" value="Beta-AFase-like_GH127_middle"/>
</dbReference>
<dbReference type="STRING" id="1338436.LK10_17990"/>
<evidence type="ECO:0000259" key="2">
    <source>
        <dbReference type="Pfam" id="PF20736"/>
    </source>
</evidence>
<evidence type="ECO:0008006" key="6">
    <source>
        <dbReference type="Google" id="ProtNLM"/>
    </source>
</evidence>
<dbReference type="EMBL" id="JTDL01000145">
    <property type="protein sequence ID" value="KHL01046.1"/>
    <property type="molecule type" value="Genomic_DNA"/>
</dbReference>
<evidence type="ECO:0000313" key="5">
    <source>
        <dbReference type="Proteomes" id="UP000030982"/>
    </source>
</evidence>
<evidence type="ECO:0000313" key="4">
    <source>
        <dbReference type="EMBL" id="KHL01046.1"/>
    </source>
</evidence>
<protein>
    <recommendedName>
        <fullName evidence="6">Glycosyl hydrolase</fullName>
    </recommendedName>
</protein>
<dbReference type="Proteomes" id="UP000030982">
    <property type="component" value="Unassembled WGS sequence"/>
</dbReference>
<proteinExistence type="predicted"/>
<gene>
    <name evidence="4" type="ORF">LK10_17990</name>
</gene>
<dbReference type="GO" id="GO:0005975">
    <property type="term" value="P:carbohydrate metabolic process"/>
    <property type="evidence" value="ECO:0007669"/>
    <property type="project" value="InterPro"/>
</dbReference>
<dbReference type="AlphaFoldDB" id="A0A0B2ACT2"/>
<accession>A0A0B2ACT2</accession>
<dbReference type="Pfam" id="PF20736">
    <property type="entry name" value="Glyco_hydro127M"/>
    <property type="match status" value="1"/>
</dbReference>
<dbReference type="Pfam" id="PF20737">
    <property type="entry name" value="Glyco_hydro127C"/>
    <property type="match status" value="1"/>
</dbReference>
<dbReference type="InterPro" id="IPR008928">
    <property type="entry name" value="6-hairpin_glycosidase_sf"/>
</dbReference>
<feature type="domain" description="Non-reducing end beta-L-arabinofuranosidase-like GH127 middle" evidence="2">
    <location>
        <begin position="434"/>
        <end position="534"/>
    </location>
</feature>
<name>A0A0B2ACT2_9MICC</name>
<keyword evidence="5" id="KW-1185">Reference proteome</keyword>
<dbReference type="PANTHER" id="PTHR43465">
    <property type="entry name" value="DUF1680 DOMAIN PROTEIN (AFU_ORTHOLOGUE AFUA_1G08910)"/>
    <property type="match status" value="1"/>
</dbReference>
<organism evidence="4 5">
    <name type="scientific">Sinomonas humi</name>
    <dbReference type="NCBI Taxonomy" id="1338436"/>
    <lineage>
        <taxon>Bacteria</taxon>
        <taxon>Bacillati</taxon>
        <taxon>Actinomycetota</taxon>
        <taxon>Actinomycetes</taxon>
        <taxon>Micrococcales</taxon>
        <taxon>Micrococcaceae</taxon>
        <taxon>Sinomonas</taxon>
    </lineage>
</organism>
<evidence type="ECO:0000259" key="1">
    <source>
        <dbReference type="Pfam" id="PF07944"/>
    </source>
</evidence>
<dbReference type="InterPro" id="IPR049174">
    <property type="entry name" value="Beta-AFase-like"/>
</dbReference>
<dbReference type="InterPro" id="IPR049049">
    <property type="entry name" value="Beta-AFase-like_GH127_C"/>
</dbReference>
<dbReference type="Pfam" id="PF07944">
    <property type="entry name" value="Beta-AFase-like_GH127_cat"/>
    <property type="match status" value="1"/>
</dbReference>
<feature type="domain" description="Non-reducing end beta-L-arabinofuranosidase-like GH127 C-terminal" evidence="3">
    <location>
        <begin position="538"/>
        <end position="679"/>
    </location>
</feature>
<dbReference type="InterPro" id="IPR012878">
    <property type="entry name" value="Beta-AFase-like_GH127_cat"/>
</dbReference>
<dbReference type="SUPFAM" id="SSF48208">
    <property type="entry name" value="Six-hairpin glycosidases"/>
    <property type="match status" value="1"/>
</dbReference>
<sequence length="682" mass="73925">MSTSPKSVTAAPVAATAFGVVGSSGQGTALGDGVLGRWQRRNRERTIPHGLEQLEAVGNIDNLRGAAGLSNAPFRGPVFADSDVYKTLEAVAWELGHEGDEALRTFYDDTVALLEKAQEDGGYLNSAYQLADAGGTPRRDHATVRERWSDFAFGHELYCAGHLIQAAVAAARSLGDDRLLEVATRFADLIVREFGGPESAVYPGHPEIEYALVELYRLTGKREYLETAAAFIDRRGAGWLGDGVFGRAYYQDDAPVRDTEIMRGHAVRAIYLNSGVADVYLETGDRPLLAALETQWDDMVSRRSYVTGGTGSRHRDESFGDAYELPSDRAYAETCAGIAAMHWAWRMYLATGGAKYADFFETALYNVVADGLAESGDAFFYSNPLQLRADHLSVQEEAAATRLSWYYCACCPPNLMRTFASLEGYLAGVRDGELQLVQYTRSRIEAEVQGGRCVLDVDTEYPADGRVRITVAEASRGAGSHDGPLGALSLRVPAWCGGVRIVVNGAAVTAEPADGWIRLDNALAEGTVVELDFDLTPQVLLPDERIDAIRGCAAVRRGPVVYCLEQRDNEADVDRAALDPAALDRATRDPDEPLVETDISTELGPILETSGAVRESGVGELYAPSGRKRPTSERAVLPSGRTVLPSGRTVFPSECTVLRLRPYATWGNGDPGAMRIWIPIAR</sequence>